<accession>A0AA38GPA4</accession>
<comment type="caution">
    <text evidence="3">The sequence shown here is derived from an EMBL/GenBank/DDBJ whole genome shotgun (WGS) entry which is preliminary data.</text>
</comment>
<name>A0AA38GPA4_TAXCH</name>
<proteinExistence type="predicted"/>
<feature type="repeat" description="PPR" evidence="2">
    <location>
        <begin position="262"/>
        <end position="296"/>
    </location>
</feature>
<dbReference type="Proteomes" id="UP000824469">
    <property type="component" value="Unassembled WGS sequence"/>
</dbReference>
<dbReference type="NCBIfam" id="TIGR00756">
    <property type="entry name" value="PPR"/>
    <property type="match status" value="4"/>
</dbReference>
<evidence type="ECO:0000256" key="2">
    <source>
        <dbReference type="PROSITE-ProRule" id="PRU00708"/>
    </source>
</evidence>
<sequence length="406" mass="44821">MVFFVGNSLVSMYAKCGSIDVARHVFDKMPERDVVSWNALIDGLVQNGYDREALTLFDEMLAAGFEPDQVSFTSSLQACGHLGALQQAKWIHDLISQRGLLLNVKISNSLVAMYAKCGSLRVARQLFDCMSRTDLVLWNVMIAGYAQNGYANEGLGTLSANATCKHFAQLYYNGELAPSMFPFSSCGNSWQDVKPNCVTVISVLPACAHLTTLHQGKWIHRYIIKSGFELDVAVETGLVDMYAKCGSIEIARFLFDNMSNRNVISWNAMIAAYIQNAHAGEAMTLFNQMQQVNLKADIVSVVSVVSACANLAALRQDVVSWNTMISGYGMHGQGEDALMLFPQMQQTDINPDYITFICVLSACSHAGLVEKGWEYFECMSRDYCITPKEQHYACMVDLLGRAGCLG</sequence>
<dbReference type="Pfam" id="PF13041">
    <property type="entry name" value="PPR_2"/>
    <property type="match status" value="3"/>
</dbReference>
<dbReference type="InterPro" id="IPR011990">
    <property type="entry name" value="TPR-like_helical_dom_sf"/>
</dbReference>
<dbReference type="EMBL" id="JAHRHJ020000002">
    <property type="protein sequence ID" value="KAH9326431.1"/>
    <property type="molecule type" value="Genomic_DNA"/>
</dbReference>
<dbReference type="GO" id="GO:0048731">
    <property type="term" value="P:system development"/>
    <property type="evidence" value="ECO:0007669"/>
    <property type="project" value="UniProtKB-ARBA"/>
</dbReference>
<dbReference type="PROSITE" id="PS51375">
    <property type="entry name" value="PPR"/>
    <property type="match status" value="4"/>
</dbReference>
<evidence type="ECO:0000313" key="4">
    <source>
        <dbReference type="Proteomes" id="UP000824469"/>
    </source>
</evidence>
<dbReference type="GO" id="GO:0009451">
    <property type="term" value="P:RNA modification"/>
    <property type="evidence" value="ECO:0007669"/>
    <property type="project" value="InterPro"/>
</dbReference>
<dbReference type="PANTHER" id="PTHR47926">
    <property type="entry name" value="PENTATRICOPEPTIDE REPEAT-CONTAINING PROTEIN"/>
    <property type="match status" value="1"/>
</dbReference>
<dbReference type="Pfam" id="PF01535">
    <property type="entry name" value="PPR"/>
    <property type="match status" value="2"/>
</dbReference>
<dbReference type="Gene3D" id="1.25.40.10">
    <property type="entry name" value="Tetratricopeptide repeat domain"/>
    <property type="match status" value="4"/>
</dbReference>
<feature type="repeat" description="PPR" evidence="2">
    <location>
        <begin position="33"/>
        <end position="67"/>
    </location>
</feature>
<gene>
    <name evidence="3" type="ORF">KI387_006609</name>
</gene>
<evidence type="ECO:0000256" key="1">
    <source>
        <dbReference type="ARBA" id="ARBA00022737"/>
    </source>
</evidence>
<dbReference type="FunFam" id="1.25.40.10:FF:000031">
    <property type="entry name" value="Pentatricopeptide repeat-containing protein mitochondrial"/>
    <property type="match status" value="1"/>
</dbReference>
<reference evidence="3 4" key="1">
    <citation type="journal article" date="2021" name="Nat. Plants">
        <title>The Taxus genome provides insights into paclitaxel biosynthesis.</title>
        <authorList>
            <person name="Xiong X."/>
            <person name="Gou J."/>
            <person name="Liao Q."/>
            <person name="Li Y."/>
            <person name="Zhou Q."/>
            <person name="Bi G."/>
            <person name="Li C."/>
            <person name="Du R."/>
            <person name="Wang X."/>
            <person name="Sun T."/>
            <person name="Guo L."/>
            <person name="Liang H."/>
            <person name="Lu P."/>
            <person name="Wu Y."/>
            <person name="Zhang Z."/>
            <person name="Ro D.K."/>
            <person name="Shang Y."/>
            <person name="Huang S."/>
            <person name="Yan J."/>
        </authorList>
    </citation>
    <scope>NUCLEOTIDE SEQUENCE [LARGE SCALE GENOMIC DNA]</scope>
    <source>
        <strain evidence="3">Ta-2019</strain>
    </source>
</reference>
<dbReference type="FunFam" id="1.25.40.10:FF:000158">
    <property type="entry name" value="pentatricopeptide repeat-containing protein At2g33680"/>
    <property type="match status" value="1"/>
</dbReference>
<evidence type="ECO:0000313" key="3">
    <source>
        <dbReference type="EMBL" id="KAH9326431.1"/>
    </source>
</evidence>
<dbReference type="InterPro" id="IPR046960">
    <property type="entry name" value="PPR_At4g14850-like_plant"/>
</dbReference>
<dbReference type="AlphaFoldDB" id="A0AA38GPA4"/>
<dbReference type="GO" id="GO:0003723">
    <property type="term" value="F:RNA binding"/>
    <property type="evidence" value="ECO:0007669"/>
    <property type="project" value="InterPro"/>
</dbReference>
<keyword evidence="4" id="KW-1185">Reference proteome</keyword>
<keyword evidence="1" id="KW-0677">Repeat</keyword>
<dbReference type="PANTHER" id="PTHR47926:SF347">
    <property type="entry name" value="PENTATRICOPEPTIDE REPEAT-CONTAINING PROTEIN"/>
    <property type="match status" value="1"/>
</dbReference>
<dbReference type="InterPro" id="IPR002885">
    <property type="entry name" value="PPR_rpt"/>
</dbReference>
<feature type="repeat" description="PPR" evidence="2">
    <location>
        <begin position="317"/>
        <end position="351"/>
    </location>
</feature>
<protein>
    <recommendedName>
        <fullName evidence="5">Pentatricopeptide repeat-containing protein</fullName>
    </recommendedName>
</protein>
<feature type="repeat" description="PPR" evidence="2">
    <location>
        <begin position="103"/>
        <end position="137"/>
    </location>
</feature>
<evidence type="ECO:0008006" key="5">
    <source>
        <dbReference type="Google" id="ProtNLM"/>
    </source>
</evidence>
<organism evidence="3 4">
    <name type="scientific">Taxus chinensis</name>
    <name type="common">Chinese yew</name>
    <name type="synonym">Taxus wallichiana var. chinensis</name>
    <dbReference type="NCBI Taxonomy" id="29808"/>
    <lineage>
        <taxon>Eukaryota</taxon>
        <taxon>Viridiplantae</taxon>
        <taxon>Streptophyta</taxon>
        <taxon>Embryophyta</taxon>
        <taxon>Tracheophyta</taxon>
        <taxon>Spermatophyta</taxon>
        <taxon>Pinopsida</taxon>
        <taxon>Pinidae</taxon>
        <taxon>Conifers II</taxon>
        <taxon>Cupressales</taxon>
        <taxon>Taxaceae</taxon>
        <taxon>Taxus</taxon>
    </lineage>
</organism>
<dbReference type="FunFam" id="1.25.40.10:FF:000344">
    <property type="entry name" value="Pentatricopeptide repeat-containing protein"/>
    <property type="match status" value="1"/>
</dbReference>